<feature type="domain" description="HTH araC/xylS-type" evidence="4">
    <location>
        <begin position="230"/>
        <end position="333"/>
    </location>
</feature>
<dbReference type="InterPro" id="IPR018060">
    <property type="entry name" value="HTH_AraC"/>
</dbReference>
<dbReference type="PANTHER" id="PTHR46796:SF12">
    <property type="entry name" value="HTH-TYPE DNA-BINDING TRANSCRIPTIONAL ACTIVATOR EUTR"/>
    <property type="match status" value="1"/>
</dbReference>
<name>A0A842HLX9_9BURK</name>
<accession>A0A842HLX9</accession>
<dbReference type="GO" id="GO:0043565">
    <property type="term" value="F:sequence-specific DNA binding"/>
    <property type="evidence" value="ECO:0007669"/>
    <property type="project" value="InterPro"/>
</dbReference>
<organism evidence="5 6">
    <name type="scientific">Pusillimonas minor</name>
    <dbReference type="NCBI Taxonomy" id="2697024"/>
    <lineage>
        <taxon>Bacteria</taxon>
        <taxon>Pseudomonadati</taxon>
        <taxon>Pseudomonadota</taxon>
        <taxon>Betaproteobacteria</taxon>
        <taxon>Burkholderiales</taxon>
        <taxon>Alcaligenaceae</taxon>
        <taxon>Pusillimonas</taxon>
    </lineage>
</organism>
<dbReference type="InterPro" id="IPR018062">
    <property type="entry name" value="HTH_AraC-typ_CS"/>
</dbReference>
<dbReference type="Proteomes" id="UP000545386">
    <property type="component" value="Unassembled WGS sequence"/>
</dbReference>
<dbReference type="Pfam" id="PF12833">
    <property type="entry name" value="HTH_18"/>
    <property type="match status" value="1"/>
</dbReference>
<dbReference type="PROSITE" id="PS00041">
    <property type="entry name" value="HTH_ARAC_FAMILY_1"/>
    <property type="match status" value="1"/>
</dbReference>
<evidence type="ECO:0000313" key="5">
    <source>
        <dbReference type="EMBL" id="MBC2769809.1"/>
    </source>
</evidence>
<dbReference type="PANTHER" id="PTHR46796">
    <property type="entry name" value="HTH-TYPE TRANSCRIPTIONAL ACTIVATOR RHAS-RELATED"/>
    <property type="match status" value="1"/>
</dbReference>
<dbReference type="Pfam" id="PF14525">
    <property type="entry name" value="AraC_binding_2"/>
    <property type="match status" value="1"/>
</dbReference>
<dbReference type="InterPro" id="IPR009057">
    <property type="entry name" value="Homeodomain-like_sf"/>
</dbReference>
<dbReference type="InterPro" id="IPR050204">
    <property type="entry name" value="AraC_XylS_family_regulators"/>
</dbReference>
<gene>
    <name evidence="5" type="ORF">GTU67_07770</name>
</gene>
<keyword evidence="2" id="KW-0238">DNA-binding</keyword>
<dbReference type="RefSeq" id="WP_185779518.1">
    <property type="nucleotide sequence ID" value="NZ_JACJUU010000004.1"/>
</dbReference>
<keyword evidence="1" id="KW-0805">Transcription regulation</keyword>
<dbReference type="Gene3D" id="1.10.10.60">
    <property type="entry name" value="Homeodomain-like"/>
    <property type="match status" value="1"/>
</dbReference>
<evidence type="ECO:0000256" key="2">
    <source>
        <dbReference type="ARBA" id="ARBA00023125"/>
    </source>
</evidence>
<dbReference type="GO" id="GO:0003700">
    <property type="term" value="F:DNA-binding transcription factor activity"/>
    <property type="evidence" value="ECO:0007669"/>
    <property type="project" value="InterPro"/>
</dbReference>
<evidence type="ECO:0000313" key="6">
    <source>
        <dbReference type="Proteomes" id="UP000545386"/>
    </source>
</evidence>
<dbReference type="SUPFAM" id="SSF46689">
    <property type="entry name" value="Homeodomain-like"/>
    <property type="match status" value="2"/>
</dbReference>
<comment type="caution">
    <text evidence="5">The sequence shown here is derived from an EMBL/GenBank/DDBJ whole genome shotgun (WGS) entry which is preliminary data.</text>
</comment>
<proteinExistence type="predicted"/>
<sequence length="333" mass="37364">MELFPKEPELVGHLAAHRLFHSNDLDETRDTVGRIFKPHELGVRGRRQKLDAEMDHLSLGKASINRLRYGADVTIEPESLDDFLLVQMPMSGRADIRCGAEHIVSTPDMASVLTPSLPVHMQWQGVCDQLIVKIERHALETACAAALGHALPCPIEFKLGMDLSRDGGLAWRQLIAFLTTSQFIAGADQRNLVTSQLEQLLATTLLTRHPHNYSAALLNPAPTPDLPYIRRAEEYILAHCKEPITMQDLARHAHISTRSLYKGFQEHRGISPMGYVRQVRLQKVRDALLQARRAGQSISVTQVALDWGFGHLGHFTQAYRKQFNELPSQTLRG</sequence>
<keyword evidence="6" id="KW-1185">Reference proteome</keyword>
<dbReference type="AlphaFoldDB" id="A0A842HLX9"/>
<dbReference type="SMART" id="SM00342">
    <property type="entry name" value="HTH_ARAC"/>
    <property type="match status" value="1"/>
</dbReference>
<evidence type="ECO:0000256" key="1">
    <source>
        <dbReference type="ARBA" id="ARBA00023015"/>
    </source>
</evidence>
<dbReference type="EMBL" id="JACJUU010000004">
    <property type="protein sequence ID" value="MBC2769809.1"/>
    <property type="molecule type" value="Genomic_DNA"/>
</dbReference>
<protein>
    <submittedName>
        <fullName evidence="5">AraC family transcriptional regulator</fullName>
    </submittedName>
</protein>
<dbReference type="InterPro" id="IPR035418">
    <property type="entry name" value="AraC-bd_2"/>
</dbReference>
<keyword evidence="3" id="KW-0804">Transcription</keyword>
<evidence type="ECO:0000256" key="3">
    <source>
        <dbReference type="ARBA" id="ARBA00023163"/>
    </source>
</evidence>
<reference evidence="5 6" key="1">
    <citation type="submission" date="2020-08" db="EMBL/GenBank/DDBJ databases">
        <title>Paraeoetvoesia sp. YC-7-48 draft genome sequence.</title>
        <authorList>
            <person name="Yao L."/>
        </authorList>
    </citation>
    <scope>NUCLEOTIDE SEQUENCE [LARGE SCALE GENOMIC DNA]</scope>
    <source>
        <strain evidence="6">YC-7-48</strain>
    </source>
</reference>
<dbReference type="PROSITE" id="PS01124">
    <property type="entry name" value="HTH_ARAC_FAMILY_2"/>
    <property type="match status" value="1"/>
</dbReference>
<evidence type="ECO:0000259" key="4">
    <source>
        <dbReference type="PROSITE" id="PS01124"/>
    </source>
</evidence>